<dbReference type="EMBL" id="CP011568">
    <property type="protein sequence ID" value="AKJ67462.1"/>
    <property type="molecule type" value="Genomic_DNA"/>
</dbReference>
<dbReference type="AlphaFoldDB" id="A0A0G3EQ95"/>
<dbReference type="RefSeq" id="WP_047213048.1">
    <property type="nucleotide sequence ID" value="NZ_CP011568.3"/>
</dbReference>
<organism evidence="2 3">
    <name type="scientific">Pandoraea thiooxydans</name>
    <dbReference type="NCBI Taxonomy" id="445709"/>
    <lineage>
        <taxon>Bacteria</taxon>
        <taxon>Pseudomonadati</taxon>
        <taxon>Pseudomonadota</taxon>
        <taxon>Betaproteobacteria</taxon>
        <taxon>Burkholderiales</taxon>
        <taxon>Burkholderiaceae</taxon>
        <taxon>Pandoraea</taxon>
    </lineage>
</organism>
<sequence length="307" mass="31265">MNKATKIIAIALVLAGLALAVFALILGHRPAPPVPPAGSPALAAQHAVVVAAQALAPGVPITAAALKLTPMTNPPAGSYASAADVIGQVPVVAVAAGAPIMPSTLAHGLATQLADGERAVAVPVNALSAVGNRIKPGDYVDVFFSLRLGQNPAVAQSRLLASRVRVLAYGAATLDNRNGGAKKGATAAPASTAVLAVPVNSVNRLTLAAQNGKLTLALRAPNDNEVSDPTLFPRPATVLMARSNLDQAQHEALQNPDNRAYAGLALGQLAGRDDASHPAPAVHVNGEVRRERTVQVIRGARQQAEPY</sequence>
<dbReference type="STRING" id="445709.ABW99_03655"/>
<feature type="domain" description="SAF" evidence="1">
    <location>
        <begin position="46"/>
        <end position="106"/>
    </location>
</feature>
<protein>
    <recommendedName>
        <fullName evidence="1">SAF domain-containing protein</fullName>
    </recommendedName>
</protein>
<dbReference type="InterPro" id="IPR017592">
    <property type="entry name" value="Pilus_assmbl_Flp-typ_CpaB"/>
</dbReference>
<proteinExistence type="predicted"/>
<dbReference type="NCBIfam" id="TIGR03177">
    <property type="entry name" value="pilus_cpaB"/>
    <property type="match status" value="1"/>
</dbReference>
<dbReference type="Pfam" id="PF08666">
    <property type="entry name" value="SAF"/>
    <property type="match status" value="1"/>
</dbReference>
<evidence type="ECO:0000259" key="1">
    <source>
        <dbReference type="SMART" id="SM00858"/>
    </source>
</evidence>
<dbReference type="PATRIC" id="fig|445709.3.peg.781"/>
<dbReference type="SMART" id="SM00858">
    <property type="entry name" value="SAF"/>
    <property type="match status" value="1"/>
</dbReference>
<reference evidence="3" key="1">
    <citation type="submission" date="2015-06" db="EMBL/GenBank/DDBJ databases">
        <authorList>
            <person name="Lim Y.L."/>
            <person name="Ee R."/>
            <person name="Yong D."/>
            <person name="How K.Y."/>
            <person name="Yin W.F."/>
            <person name="Chan K.G."/>
        </authorList>
    </citation>
    <scope>NUCLEOTIDE SEQUENCE [LARGE SCALE GENOMIC DNA]</scope>
    <source>
        <strain evidence="3">DSM 25325</strain>
    </source>
</reference>
<evidence type="ECO:0000313" key="2">
    <source>
        <dbReference type="EMBL" id="AKJ67462.1"/>
    </source>
</evidence>
<dbReference type="Proteomes" id="UP000036700">
    <property type="component" value="Chromosome"/>
</dbReference>
<evidence type="ECO:0000313" key="3">
    <source>
        <dbReference type="Proteomes" id="UP000036700"/>
    </source>
</evidence>
<dbReference type="Pfam" id="PF16976">
    <property type="entry name" value="RcpC"/>
    <property type="match status" value="1"/>
</dbReference>
<dbReference type="OrthoDB" id="8776995at2"/>
<dbReference type="KEGG" id="ptx:ABW99_03655"/>
<keyword evidence="3" id="KW-1185">Reference proteome</keyword>
<accession>A0A0G3EQ95</accession>
<name>A0A0G3EQ95_9BURK</name>
<gene>
    <name evidence="2" type="ORF">ABW99_03655</name>
</gene>
<dbReference type="InterPro" id="IPR031571">
    <property type="entry name" value="RcpC_dom"/>
</dbReference>
<dbReference type="InterPro" id="IPR013974">
    <property type="entry name" value="SAF"/>
</dbReference>